<dbReference type="InterPro" id="IPR013538">
    <property type="entry name" value="ASHA1/2-like_C"/>
</dbReference>
<evidence type="ECO:0000313" key="6">
    <source>
        <dbReference type="EMBL" id="NNJ26081.1"/>
    </source>
</evidence>
<dbReference type="RefSeq" id="WP_171186735.1">
    <property type="nucleotide sequence ID" value="NZ_WTPX01000061.1"/>
</dbReference>
<dbReference type="InterPro" id="IPR005181">
    <property type="entry name" value="SASA"/>
</dbReference>
<dbReference type="SUPFAM" id="SSF52266">
    <property type="entry name" value="SGNH hydrolase"/>
    <property type="match status" value="1"/>
</dbReference>
<sequence length="434" mass="47485">MTRTARRLFACLSCWAVGATLFVTPLFAQETPAKGDGADPNRHIYLLIGQSNMAGRAPISEAEEGVVPRCFLFNAEGEWEPARNPFNRYSTIRKGLGMQKMNPGYGFAQAMLEQAPFKRNEALTLGLVVNAKGGTRIEQWAKGTEFYNEAVRRTKAAAKTGALKGVLWHQGEGNSGQPAGYLDKLNALIANLREDLDAPDLPFIAGQIREGEAINDEIARLPQTTPHTGFVSSKGLTLMDKAHFDAPSMKRLGERYAQAISKLHVTADAAQDDGDAVSELNDREVLEAEVNASVEDVWAAFTTTDGLKSWVAPLADIDLRVGGKWRANYNEDGELGDATTIENTILSYDPERMLSLKATGFPEGFPFADAAEKSWSVLYFTPVTESKTKITVVGLGYDDTEQSRKMRAYFRPANQHLMTQLKATLEGAAAEQAE</sequence>
<evidence type="ECO:0008006" key="8">
    <source>
        <dbReference type="Google" id="ProtNLM"/>
    </source>
</evidence>
<dbReference type="SUPFAM" id="SSF55961">
    <property type="entry name" value="Bet v1-like"/>
    <property type="match status" value="1"/>
</dbReference>
<feature type="domain" description="Activator of Hsp90 ATPase homologue 1/2-like C-terminal" evidence="5">
    <location>
        <begin position="291"/>
        <end position="426"/>
    </location>
</feature>
<evidence type="ECO:0000256" key="1">
    <source>
        <dbReference type="ARBA" id="ARBA00006817"/>
    </source>
</evidence>
<dbReference type="PANTHER" id="PTHR31988:SF19">
    <property type="entry name" value="9-O-ACETYL-N-ACETYLNEURAMINIC ACID DEACETYLASE-RELATED"/>
    <property type="match status" value="1"/>
</dbReference>
<name>A0ABX1VDP2_9PLAN</name>
<gene>
    <name evidence="6" type="ORF">LzC2_21600</name>
</gene>
<organism evidence="6 7">
    <name type="scientific">Alienimonas chondri</name>
    <dbReference type="NCBI Taxonomy" id="2681879"/>
    <lineage>
        <taxon>Bacteria</taxon>
        <taxon>Pseudomonadati</taxon>
        <taxon>Planctomycetota</taxon>
        <taxon>Planctomycetia</taxon>
        <taxon>Planctomycetales</taxon>
        <taxon>Planctomycetaceae</taxon>
        <taxon>Alienimonas</taxon>
    </lineage>
</organism>
<dbReference type="InterPro" id="IPR023393">
    <property type="entry name" value="START-like_dom_sf"/>
</dbReference>
<dbReference type="Gene3D" id="3.30.530.20">
    <property type="match status" value="1"/>
</dbReference>
<dbReference type="PANTHER" id="PTHR31988">
    <property type="entry name" value="ESTERASE, PUTATIVE (DUF303)-RELATED"/>
    <property type="match status" value="1"/>
</dbReference>
<dbReference type="Pfam" id="PF03629">
    <property type="entry name" value="SASA"/>
    <property type="match status" value="1"/>
</dbReference>
<comment type="similarity">
    <text evidence="1">Belongs to the AHA1 family.</text>
</comment>
<comment type="caution">
    <text evidence="6">The sequence shown here is derived from an EMBL/GenBank/DDBJ whole genome shotgun (WGS) entry which is preliminary data.</text>
</comment>
<dbReference type="Proteomes" id="UP000609651">
    <property type="component" value="Unassembled WGS sequence"/>
</dbReference>
<reference evidence="6 7" key="1">
    <citation type="journal article" date="2020" name="Syst. Appl. Microbiol.">
        <title>Alienimonas chondri sp. nov., a novel planctomycete isolated from the biofilm of the red alga Chondrus crispus.</title>
        <authorList>
            <person name="Vitorino I."/>
            <person name="Albuquerque L."/>
            <person name="Wiegand S."/>
            <person name="Kallscheuer N."/>
            <person name="da Costa M.S."/>
            <person name="Lobo-da-Cunha A."/>
            <person name="Jogler C."/>
            <person name="Lage O.M."/>
        </authorList>
    </citation>
    <scope>NUCLEOTIDE SEQUENCE [LARGE SCALE GENOMIC DNA]</scope>
    <source>
        <strain evidence="6 7">LzC2</strain>
    </source>
</reference>
<dbReference type="EMBL" id="WTPX01000061">
    <property type="protein sequence ID" value="NNJ26081.1"/>
    <property type="molecule type" value="Genomic_DNA"/>
</dbReference>
<evidence type="ECO:0000256" key="2">
    <source>
        <dbReference type="ARBA" id="ARBA00022801"/>
    </source>
</evidence>
<evidence type="ECO:0000259" key="4">
    <source>
        <dbReference type="Pfam" id="PF03629"/>
    </source>
</evidence>
<keyword evidence="7" id="KW-1185">Reference proteome</keyword>
<feature type="chain" id="PRO_5047465561" description="Sialate O-acetylesterase domain-containing protein" evidence="3">
    <location>
        <begin position="29"/>
        <end position="434"/>
    </location>
</feature>
<dbReference type="Gene3D" id="3.40.50.1110">
    <property type="entry name" value="SGNH hydrolase"/>
    <property type="match status" value="1"/>
</dbReference>
<proteinExistence type="inferred from homology"/>
<evidence type="ECO:0000313" key="7">
    <source>
        <dbReference type="Proteomes" id="UP000609651"/>
    </source>
</evidence>
<dbReference type="Pfam" id="PF08327">
    <property type="entry name" value="AHSA1"/>
    <property type="match status" value="1"/>
</dbReference>
<keyword evidence="3" id="KW-0732">Signal</keyword>
<feature type="domain" description="Sialate O-acetylesterase" evidence="4">
    <location>
        <begin position="42"/>
        <end position="261"/>
    </location>
</feature>
<keyword evidence="2" id="KW-0378">Hydrolase</keyword>
<evidence type="ECO:0000256" key="3">
    <source>
        <dbReference type="SAM" id="SignalP"/>
    </source>
</evidence>
<dbReference type="CDD" id="cd07814">
    <property type="entry name" value="SRPBCC_CalC_Aha1-like"/>
    <property type="match status" value="1"/>
</dbReference>
<dbReference type="InterPro" id="IPR052940">
    <property type="entry name" value="Carb_Esterase_6"/>
</dbReference>
<accession>A0ABX1VDP2</accession>
<evidence type="ECO:0000259" key="5">
    <source>
        <dbReference type="Pfam" id="PF08327"/>
    </source>
</evidence>
<protein>
    <recommendedName>
        <fullName evidence="8">Sialate O-acetylesterase domain-containing protein</fullName>
    </recommendedName>
</protein>
<dbReference type="InterPro" id="IPR036514">
    <property type="entry name" value="SGNH_hydro_sf"/>
</dbReference>
<feature type="signal peptide" evidence="3">
    <location>
        <begin position="1"/>
        <end position="28"/>
    </location>
</feature>